<evidence type="ECO:0000256" key="1">
    <source>
        <dbReference type="SAM" id="Coils"/>
    </source>
</evidence>
<dbReference type="Proteomes" id="UP001437256">
    <property type="component" value="Unassembled WGS sequence"/>
</dbReference>
<proteinExistence type="predicted"/>
<reference evidence="2 3" key="1">
    <citation type="submission" date="2024-05" db="EMBL/GenBank/DDBJ databases">
        <title>A draft genome resource for the thread blight pathogen Marasmius tenuissimus strain MS-2.</title>
        <authorList>
            <person name="Yulfo-Soto G.E."/>
            <person name="Baruah I.K."/>
            <person name="Amoako-Attah I."/>
            <person name="Bukari Y."/>
            <person name="Meinhardt L.W."/>
            <person name="Bailey B.A."/>
            <person name="Cohen S.P."/>
        </authorList>
    </citation>
    <scope>NUCLEOTIDE SEQUENCE [LARGE SCALE GENOMIC DNA]</scope>
    <source>
        <strain evidence="2 3">MS-2</strain>
    </source>
</reference>
<evidence type="ECO:0000313" key="2">
    <source>
        <dbReference type="EMBL" id="KAL0062118.1"/>
    </source>
</evidence>
<gene>
    <name evidence="2" type="ORF">AAF712_011045</name>
</gene>
<keyword evidence="3" id="KW-1185">Reference proteome</keyword>
<dbReference type="EMBL" id="JBBXMP010000114">
    <property type="protein sequence ID" value="KAL0062118.1"/>
    <property type="molecule type" value="Genomic_DNA"/>
</dbReference>
<protein>
    <recommendedName>
        <fullName evidence="4">F-box domain-containing protein</fullName>
    </recommendedName>
</protein>
<evidence type="ECO:0008006" key="4">
    <source>
        <dbReference type="Google" id="ProtNLM"/>
    </source>
</evidence>
<keyword evidence="1" id="KW-0175">Coiled coil</keyword>
<evidence type="ECO:0000313" key="3">
    <source>
        <dbReference type="Proteomes" id="UP001437256"/>
    </source>
</evidence>
<feature type="coiled-coil region" evidence="1">
    <location>
        <begin position="6"/>
        <end position="47"/>
    </location>
</feature>
<organism evidence="2 3">
    <name type="scientific">Marasmius tenuissimus</name>
    <dbReference type="NCBI Taxonomy" id="585030"/>
    <lineage>
        <taxon>Eukaryota</taxon>
        <taxon>Fungi</taxon>
        <taxon>Dikarya</taxon>
        <taxon>Basidiomycota</taxon>
        <taxon>Agaricomycotina</taxon>
        <taxon>Agaricomycetes</taxon>
        <taxon>Agaricomycetidae</taxon>
        <taxon>Agaricales</taxon>
        <taxon>Marasmiineae</taxon>
        <taxon>Marasmiaceae</taxon>
        <taxon>Marasmius</taxon>
    </lineage>
</organism>
<sequence>MCSDEVARLRTTLRVQEETRESYAEQIACLQQRLKILETERAAVEDRIAHCRSALSAQSLRRVPVEIWELIFTHACGYPSEYSLTIDYDVGDYPDRTATLEVLAITLSQVCSRWRSIMKSCPNLWSSLRVGLAELPFNIEVPLRASLENSNGRPLRLFITGDPLPYPSFKFSEQSKAAWAILSDSISRCKELVLNIPDSDAFPSFPSNLSLPYLDTYHEESYCSGFVEDWCPSLADALQHRAPALRKATLWTLHPTFPYSQLISLTTWVLNDSEIEPFIAILRTCQNLETLTIRGLDAPGVDLDGIKQTDVLLPSLRELSILDDHGEYDPDNAVLLTLLSCLSMPSLVSFEMNAHDWPVSNVLLSMLRQSSVLERVTLDFNGGSPTEETDVSQYSLFPLLDALSSLKHFEFALAFSSFECPHHLDQSRVLRKRFVNGVVSHLLSQFQADVGTSGSSFLPRIESLHLRLSELASDTIKELRGKVRAVISSRACFRDFELALYDQAVV</sequence>
<dbReference type="SUPFAM" id="SSF52047">
    <property type="entry name" value="RNI-like"/>
    <property type="match status" value="1"/>
</dbReference>
<dbReference type="Gene3D" id="3.80.10.10">
    <property type="entry name" value="Ribonuclease Inhibitor"/>
    <property type="match status" value="1"/>
</dbReference>
<accession>A0ABR2ZN19</accession>
<dbReference type="InterPro" id="IPR032675">
    <property type="entry name" value="LRR_dom_sf"/>
</dbReference>
<comment type="caution">
    <text evidence="2">The sequence shown here is derived from an EMBL/GenBank/DDBJ whole genome shotgun (WGS) entry which is preliminary data.</text>
</comment>
<dbReference type="Gene3D" id="1.20.1280.50">
    <property type="match status" value="1"/>
</dbReference>
<name>A0ABR2ZN19_9AGAR</name>